<dbReference type="GO" id="GO:0046872">
    <property type="term" value="F:metal ion binding"/>
    <property type="evidence" value="ECO:0007669"/>
    <property type="project" value="UniProtKB-KW"/>
</dbReference>
<dbReference type="AlphaFoldDB" id="A0A7T8KLG0"/>
<dbReference type="OrthoDB" id="198885at2759"/>
<evidence type="ECO:0000256" key="1">
    <source>
        <dbReference type="ARBA" id="ARBA00022723"/>
    </source>
</evidence>
<dbReference type="EMBL" id="CP045891">
    <property type="protein sequence ID" value="QQP58089.1"/>
    <property type="molecule type" value="Genomic_DNA"/>
</dbReference>
<keyword evidence="4" id="KW-0456">Lyase</keyword>
<keyword evidence="2" id="KW-0378">Hydrolase</keyword>
<evidence type="ECO:0000313" key="7">
    <source>
        <dbReference type="Proteomes" id="UP000595437"/>
    </source>
</evidence>
<dbReference type="Proteomes" id="UP000595437">
    <property type="component" value="Chromosome 2"/>
</dbReference>
<evidence type="ECO:0000256" key="2">
    <source>
        <dbReference type="ARBA" id="ARBA00022801"/>
    </source>
</evidence>
<dbReference type="Gene3D" id="3.40.1790.10">
    <property type="entry name" value="Indigoidine synthase domain"/>
    <property type="match status" value="1"/>
</dbReference>
<sequence length="68" mass="7364">MRRALSSLLDIPHLWALPYGMGTPVVALESTILTHGMPYPQNIGMAQQVESIVRSHGAVLPPLGSWAE</sequence>
<gene>
    <name evidence="6" type="ORF">FKW44_003297</name>
</gene>
<evidence type="ECO:0000256" key="5">
    <source>
        <dbReference type="ARBA" id="ARBA00023295"/>
    </source>
</evidence>
<dbReference type="SUPFAM" id="SSF110581">
    <property type="entry name" value="Indigoidine synthase A-like"/>
    <property type="match status" value="1"/>
</dbReference>
<dbReference type="GO" id="GO:0016798">
    <property type="term" value="F:hydrolase activity, acting on glycosyl bonds"/>
    <property type="evidence" value="ECO:0007669"/>
    <property type="project" value="UniProtKB-KW"/>
</dbReference>
<protein>
    <submittedName>
        <fullName evidence="6">Pseudouridinemetabolizing bifunctional protein C186105like</fullName>
    </submittedName>
</protein>
<dbReference type="Pfam" id="PF04227">
    <property type="entry name" value="Indigoidine_A"/>
    <property type="match status" value="1"/>
</dbReference>
<dbReference type="GO" id="GO:0004730">
    <property type="term" value="F:pseudouridylate synthase activity"/>
    <property type="evidence" value="ECO:0007669"/>
    <property type="project" value="InterPro"/>
</dbReference>
<dbReference type="InterPro" id="IPR022830">
    <property type="entry name" value="Indigdn_synthA-like"/>
</dbReference>
<evidence type="ECO:0000256" key="4">
    <source>
        <dbReference type="ARBA" id="ARBA00023239"/>
    </source>
</evidence>
<keyword evidence="3" id="KW-0464">Manganese</keyword>
<accession>A0A7T8KLG0</accession>
<dbReference type="GO" id="GO:0005737">
    <property type="term" value="C:cytoplasm"/>
    <property type="evidence" value="ECO:0007669"/>
    <property type="project" value="TreeGrafter"/>
</dbReference>
<dbReference type="InterPro" id="IPR007342">
    <property type="entry name" value="PsuG"/>
</dbReference>
<name>A0A7T8KLG0_CALRO</name>
<feature type="non-terminal residue" evidence="6">
    <location>
        <position position="68"/>
    </location>
</feature>
<keyword evidence="7" id="KW-1185">Reference proteome</keyword>
<organism evidence="6 7">
    <name type="scientific">Caligus rogercresseyi</name>
    <name type="common">Sea louse</name>
    <dbReference type="NCBI Taxonomy" id="217165"/>
    <lineage>
        <taxon>Eukaryota</taxon>
        <taxon>Metazoa</taxon>
        <taxon>Ecdysozoa</taxon>
        <taxon>Arthropoda</taxon>
        <taxon>Crustacea</taxon>
        <taxon>Multicrustacea</taxon>
        <taxon>Hexanauplia</taxon>
        <taxon>Copepoda</taxon>
        <taxon>Siphonostomatoida</taxon>
        <taxon>Caligidae</taxon>
        <taxon>Caligus</taxon>
    </lineage>
</organism>
<proteinExistence type="predicted"/>
<keyword evidence="1" id="KW-0479">Metal-binding</keyword>
<evidence type="ECO:0000256" key="3">
    <source>
        <dbReference type="ARBA" id="ARBA00023211"/>
    </source>
</evidence>
<dbReference type="PANTHER" id="PTHR42909">
    <property type="entry name" value="ZGC:136858"/>
    <property type="match status" value="1"/>
</dbReference>
<keyword evidence="5" id="KW-0326">Glycosidase</keyword>
<evidence type="ECO:0000313" key="6">
    <source>
        <dbReference type="EMBL" id="QQP58089.1"/>
    </source>
</evidence>
<dbReference type="PANTHER" id="PTHR42909:SF1">
    <property type="entry name" value="CARBOHYDRATE KINASE PFKB DOMAIN-CONTAINING PROTEIN"/>
    <property type="match status" value="1"/>
</dbReference>
<reference evidence="7" key="1">
    <citation type="submission" date="2021-01" db="EMBL/GenBank/DDBJ databases">
        <title>Caligus Genome Assembly.</title>
        <authorList>
            <person name="Gallardo-Escarate C."/>
        </authorList>
    </citation>
    <scope>NUCLEOTIDE SEQUENCE [LARGE SCALE GENOMIC DNA]</scope>
</reference>